<evidence type="ECO:0000313" key="3">
    <source>
        <dbReference type="EMBL" id="GFS09746.1"/>
    </source>
</evidence>
<organism evidence="3 4">
    <name type="scientific">Elysia marginata</name>
    <dbReference type="NCBI Taxonomy" id="1093978"/>
    <lineage>
        <taxon>Eukaryota</taxon>
        <taxon>Metazoa</taxon>
        <taxon>Spiralia</taxon>
        <taxon>Lophotrochozoa</taxon>
        <taxon>Mollusca</taxon>
        <taxon>Gastropoda</taxon>
        <taxon>Heterobranchia</taxon>
        <taxon>Euthyneura</taxon>
        <taxon>Panpulmonata</taxon>
        <taxon>Sacoglossa</taxon>
        <taxon>Placobranchoidea</taxon>
        <taxon>Plakobranchidae</taxon>
        <taxon>Elysia</taxon>
    </lineage>
</organism>
<keyword evidence="1" id="KW-0472">Membrane</keyword>
<feature type="transmembrane region" description="Helical" evidence="1">
    <location>
        <begin position="63"/>
        <end position="79"/>
    </location>
</feature>
<keyword evidence="4" id="KW-1185">Reference proteome</keyword>
<dbReference type="EMBL" id="BMAT01013299">
    <property type="protein sequence ID" value="GFS09746.1"/>
    <property type="molecule type" value="Genomic_DNA"/>
</dbReference>
<dbReference type="SUPFAM" id="SSF54001">
    <property type="entry name" value="Cysteine proteinases"/>
    <property type="match status" value="1"/>
</dbReference>
<evidence type="ECO:0000256" key="1">
    <source>
        <dbReference type="SAM" id="Phobius"/>
    </source>
</evidence>
<protein>
    <recommendedName>
        <fullName evidence="2">OTU domain-containing protein</fullName>
    </recommendedName>
</protein>
<gene>
    <name evidence="3" type="ORF">ElyMa_006630500</name>
</gene>
<dbReference type="AlphaFoldDB" id="A0AAV4ILH0"/>
<keyword evidence="1" id="KW-0812">Transmembrane</keyword>
<name>A0AAV4ILH0_9GAST</name>
<proteinExistence type="predicted"/>
<feature type="transmembrane region" description="Helical" evidence="1">
    <location>
        <begin position="30"/>
        <end position="51"/>
    </location>
</feature>
<evidence type="ECO:0000259" key="2">
    <source>
        <dbReference type="PROSITE" id="PS50802"/>
    </source>
</evidence>
<reference evidence="3 4" key="1">
    <citation type="journal article" date="2021" name="Elife">
        <title>Chloroplast acquisition without the gene transfer in kleptoplastic sea slugs, Plakobranchus ocellatus.</title>
        <authorList>
            <person name="Maeda T."/>
            <person name="Takahashi S."/>
            <person name="Yoshida T."/>
            <person name="Shimamura S."/>
            <person name="Takaki Y."/>
            <person name="Nagai Y."/>
            <person name="Toyoda A."/>
            <person name="Suzuki Y."/>
            <person name="Arimoto A."/>
            <person name="Ishii H."/>
            <person name="Satoh N."/>
            <person name="Nishiyama T."/>
            <person name="Hasebe M."/>
            <person name="Maruyama T."/>
            <person name="Minagawa J."/>
            <person name="Obokata J."/>
            <person name="Shigenobu S."/>
        </authorList>
    </citation>
    <scope>NUCLEOTIDE SEQUENCE [LARGE SCALE GENOMIC DNA]</scope>
</reference>
<dbReference type="PROSITE" id="PS50802">
    <property type="entry name" value="OTU"/>
    <property type="match status" value="1"/>
</dbReference>
<feature type="domain" description="OTU" evidence="2">
    <location>
        <begin position="184"/>
        <end position="233"/>
    </location>
</feature>
<keyword evidence="1" id="KW-1133">Transmembrane helix</keyword>
<sequence>MSRTTLTAADQLNCFSGRHDIITNITFQKILMVAAAAVVVVVEIVVVVIIVKEVVVVEKVVEVVVVVVELVIIVLEVALRPPDLRATGGLERQRSDVCRFCAFEGGQFSSHKALERLNTAASSTDVEVLLNASRSEKLLMETYGVHLPDTQPDPVQSGQSADDQVDPIALQILGKYHPVINETHVPIRVAGDGNCLFRAVSLALYGTEEFHDTIRLLSAIEMIENRPHYDYEH</sequence>
<dbReference type="InterPro" id="IPR038765">
    <property type="entry name" value="Papain-like_cys_pep_sf"/>
</dbReference>
<dbReference type="Proteomes" id="UP000762676">
    <property type="component" value="Unassembled WGS sequence"/>
</dbReference>
<dbReference type="Gene3D" id="3.90.70.80">
    <property type="match status" value="1"/>
</dbReference>
<accession>A0AAV4ILH0</accession>
<dbReference type="InterPro" id="IPR003323">
    <property type="entry name" value="OTU_dom"/>
</dbReference>
<comment type="caution">
    <text evidence="3">The sequence shown here is derived from an EMBL/GenBank/DDBJ whole genome shotgun (WGS) entry which is preliminary data.</text>
</comment>
<evidence type="ECO:0000313" key="4">
    <source>
        <dbReference type="Proteomes" id="UP000762676"/>
    </source>
</evidence>